<sequence length="376" mass="41414">MARDMRKIMRLVVVAIVLTAYIASNGCVVNGRSIQSEDVELEKELAAINKPSIKTIETEYGDIYDCVDVNKQPAFDHPLLKDHRAKILRASRKDASLLETNPTKIGLKEGCPAGSVPLRRATKEDLRRAKSSFKRLSSFEPSNPGQGYDFAGIVTTPPANVLFKGIAARISVYQPPVSGQQSSTALIQLQTQTETKIDPELYGDSRARLFTKWSEEHDGTVDGCYNTLCSGFVVTNPNIPIDTAFNDVSIAQRSQVFQWMMVTLDDNIRIGYWPRELFSFSGFSVGGYNATWGGLVHTETDVSPAMGSGIFEDGNYNSTCNMVKVQVNIGNTFVSPYDNPVRVLKSRCFKASKQNTHPDYRFQFGGPGGLPNSCVA</sequence>
<dbReference type="Proteomes" id="UP000807159">
    <property type="component" value="Chromosome 19"/>
</dbReference>
<dbReference type="InterPro" id="IPR025521">
    <property type="entry name" value="Neprosin_propep"/>
</dbReference>
<dbReference type="PANTHER" id="PTHR31589:SF110">
    <property type="entry name" value="PROTEIN, PUTATIVE (DUF239)-RELATED"/>
    <property type="match status" value="1"/>
</dbReference>
<dbReference type="PANTHER" id="PTHR31589">
    <property type="entry name" value="PROTEIN, PUTATIVE (DUF239)-RELATED-RELATED"/>
    <property type="match status" value="1"/>
</dbReference>
<protein>
    <recommendedName>
        <fullName evidence="1">Neprosin PEP catalytic domain-containing protein</fullName>
    </recommendedName>
</protein>
<dbReference type="Pfam" id="PF14365">
    <property type="entry name" value="Neprosin_AP"/>
    <property type="match status" value="1"/>
</dbReference>
<keyword evidence="3" id="KW-1185">Reference proteome</keyword>
<reference evidence="2" key="1">
    <citation type="journal article" date="2021" name="J. Hered.">
        <title>Genome Assembly of Salicaceae Populus deltoides (Eastern Cottonwood) I-69 Based on Nanopore Sequencing and Hi-C Technologies.</title>
        <authorList>
            <person name="Bai S."/>
            <person name="Wu H."/>
            <person name="Zhang J."/>
            <person name="Pan Z."/>
            <person name="Zhao W."/>
            <person name="Li Z."/>
            <person name="Tong C."/>
        </authorList>
    </citation>
    <scope>NUCLEOTIDE SEQUENCE</scope>
    <source>
        <tissue evidence="2">Leaf</tissue>
    </source>
</reference>
<gene>
    <name evidence="2" type="ORF">H0E87_031117</name>
</gene>
<dbReference type="PROSITE" id="PS52045">
    <property type="entry name" value="NEPROSIN_PEP_CD"/>
    <property type="match status" value="1"/>
</dbReference>
<dbReference type="Pfam" id="PF03080">
    <property type="entry name" value="Neprosin"/>
    <property type="match status" value="1"/>
</dbReference>
<evidence type="ECO:0000259" key="1">
    <source>
        <dbReference type="PROSITE" id="PS52045"/>
    </source>
</evidence>
<feature type="domain" description="Neprosin PEP catalytic" evidence="1">
    <location>
        <begin position="143"/>
        <end position="375"/>
    </location>
</feature>
<accession>A0A8T2WLQ6</accession>
<proteinExistence type="predicted"/>
<dbReference type="InterPro" id="IPR004314">
    <property type="entry name" value="Neprosin"/>
</dbReference>
<dbReference type="EMBL" id="JACEGQ020000019">
    <property type="protein sequence ID" value="KAH8481073.1"/>
    <property type="molecule type" value="Genomic_DNA"/>
</dbReference>
<comment type="caution">
    <text evidence="2">The sequence shown here is derived from an EMBL/GenBank/DDBJ whole genome shotgun (WGS) entry which is preliminary data.</text>
</comment>
<evidence type="ECO:0000313" key="2">
    <source>
        <dbReference type="EMBL" id="KAH8481073.1"/>
    </source>
</evidence>
<organism evidence="2 3">
    <name type="scientific">Populus deltoides</name>
    <name type="common">Eastern poplar</name>
    <name type="synonym">Eastern cottonwood</name>
    <dbReference type="NCBI Taxonomy" id="3696"/>
    <lineage>
        <taxon>Eukaryota</taxon>
        <taxon>Viridiplantae</taxon>
        <taxon>Streptophyta</taxon>
        <taxon>Embryophyta</taxon>
        <taxon>Tracheophyta</taxon>
        <taxon>Spermatophyta</taxon>
        <taxon>Magnoliopsida</taxon>
        <taxon>eudicotyledons</taxon>
        <taxon>Gunneridae</taxon>
        <taxon>Pentapetalae</taxon>
        <taxon>rosids</taxon>
        <taxon>fabids</taxon>
        <taxon>Malpighiales</taxon>
        <taxon>Salicaceae</taxon>
        <taxon>Saliceae</taxon>
        <taxon>Populus</taxon>
    </lineage>
</organism>
<evidence type="ECO:0000313" key="3">
    <source>
        <dbReference type="Proteomes" id="UP000807159"/>
    </source>
</evidence>
<dbReference type="InterPro" id="IPR053168">
    <property type="entry name" value="Glutamic_endopeptidase"/>
</dbReference>
<name>A0A8T2WLQ6_POPDE</name>
<dbReference type="AlphaFoldDB" id="A0A8T2WLQ6"/>